<evidence type="ECO:0000256" key="5">
    <source>
        <dbReference type="ARBA" id="ARBA00022833"/>
    </source>
</evidence>
<dbReference type="SMART" id="SM00249">
    <property type="entry name" value="PHD"/>
    <property type="match status" value="2"/>
</dbReference>
<feature type="domain" description="PHD-type" evidence="10">
    <location>
        <begin position="12"/>
        <end position="62"/>
    </location>
</feature>
<dbReference type="SUPFAM" id="SSF57903">
    <property type="entry name" value="FYVE/PHD zinc finger"/>
    <property type="match status" value="2"/>
</dbReference>
<keyword evidence="2" id="KW-0479">Metal-binding</keyword>
<keyword evidence="8" id="KW-0539">Nucleus</keyword>
<dbReference type="GO" id="GO:0008270">
    <property type="term" value="F:zinc ion binding"/>
    <property type="evidence" value="ECO:0007669"/>
    <property type="project" value="UniProtKB-KW"/>
</dbReference>
<dbReference type="RefSeq" id="XP_013228929.1">
    <property type="nucleotide sequence ID" value="XM_013373475.1"/>
</dbReference>
<comment type="subcellular location">
    <subcellularLocation>
        <location evidence="1">Nucleus</location>
    </subcellularLocation>
</comment>
<keyword evidence="12" id="KW-1185">Reference proteome</keyword>
<evidence type="ECO:0000313" key="12">
    <source>
        <dbReference type="Proteomes" id="UP000030747"/>
    </source>
</evidence>
<name>U6KMP9_EIMTE</name>
<keyword evidence="4 9" id="KW-0863">Zinc-finger</keyword>
<reference evidence="11" key="1">
    <citation type="submission" date="2013-10" db="EMBL/GenBank/DDBJ databases">
        <title>Genomic analysis of the causative agents of coccidiosis in chickens.</title>
        <authorList>
            <person name="Reid A.J."/>
            <person name="Blake D."/>
            <person name="Billington K."/>
            <person name="Browne H."/>
            <person name="Dunn M."/>
            <person name="Hung S."/>
            <person name="Kawahara F."/>
            <person name="Miranda-Saavedra D."/>
            <person name="Mourier T."/>
            <person name="Nagra H."/>
            <person name="Otto T.D."/>
            <person name="Rawlings N."/>
            <person name="Sanchez A."/>
            <person name="Sanders M."/>
            <person name="Subramaniam C."/>
            <person name="Tay Y."/>
            <person name="Dear P."/>
            <person name="Doerig C."/>
            <person name="Gruber A."/>
            <person name="Parkinson J."/>
            <person name="Shirley M."/>
            <person name="Wan K.L."/>
            <person name="Berriman M."/>
            <person name="Tomley F."/>
            <person name="Pain A."/>
        </authorList>
    </citation>
    <scope>NUCLEOTIDE SEQUENCE [LARGE SCALE GENOMIC DNA]</scope>
    <source>
        <strain evidence="11">Houghton</strain>
    </source>
</reference>
<evidence type="ECO:0000256" key="7">
    <source>
        <dbReference type="ARBA" id="ARBA00023163"/>
    </source>
</evidence>
<dbReference type="AlphaFoldDB" id="U6KMP9"/>
<keyword evidence="6" id="KW-0805">Transcription regulation</keyword>
<dbReference type="GeneID" id="25255092"/>
<evidence type="ECO:0000256" key="2">
    <source>
        <dbReference type="ARBA" id="ARBA00022723"/>
    </source>
</evidence>
<evidence type="ECO:0000256" key="8">
    <source>
        <dbReference type="ARBA" id="ARBA00023242"/>
    </source>
</evidence>
<dbReference type="InterPro" id="IPR019787">
    <property type="entry name" value="Znf_PHD-finger"/>
</dbReference>
<evidence type="ECO:0000256" key="4">
    <source>
        <dbReference type="ARBA" id="ARBA00022771"/>
    </source>
</evidence>
<dbReference type="PROSITE" id="PS50016">
    <property type="entry name" value="ZF_PHD_2"/>
    <property type="match status" value="1"/>
</dbReference>
<dbReference type="PROSITE" id="PS01359">
    <property type="entry name" value="ZF_PHD_1"/>
    <property type="match status" value="1"/>
</dbReference>
<dbReference type="OrthoDB" id="365591at2759"/>
<protein>
    <submittedName>
        <fullName evidence="11">PHD-finger domain-containing protein, putative</fullName>
    </submittedName>
</protein>
<evidence type="ECO:0000256" key="1">
    <source>
        <dbReference type="ARBA" id="ARBA00004123"/>
    </source>
</evidence>
<organism evidence="11 12">
    <name type="scientific">Eimeria tenella</name>
    <name type="common">Coccidian parasite</name>
    <dbReference type="NCBI Taxonomy" id="5802"/>
    <lineage>
        <taxon>Eukaryota</taxon>
        <taxon>Sar</taxon>
        <taxon>Alveolata</taxon>
        <taxon>Apicomplexa</taxon>
        <taxon>Conoidasida</taxon>
        <taxon>Coccidia</taxon>
        <taxon>Eucoccidiorida</taxon>
        <taxon>Eimeriorina</taxon>
        <taxon>Eimeriidae</taxon>
        <taxon>Eimeria</taxon>
    </lineage>
</organism>
<dbReference type="VEuPathDB" id="ToxoDB:ETH_00030065"/>
<dbReference type="PANTHER" id="PTHR45888:SF4">
    <property type="entry name" value="PHD FINGER PROTEIN 10"/>
    <property type="match status" value="1"/>
</dbReference>
<dbReference type="InterPro" id="IPR001965">
    <property type="entry name" value="Znf_PHD"/>
</dbReference>
<gene>
    <name evidence="11" type="ORF">ETH_00030065</name>
</gene>
<dbReference type="Proteomes" id="UP000030747">
    <property type="component" value="Unassembled WGS sequence"/>
</dbReference>
<evidence type="ECO:0000256" key="6">
    <source>
        <dbReference type="ARBA" id="ARBA00023015"/>
    </source>
</evidence>
<accession>U6KMP9</accession>
<dbReference type="InterPro" id="IPR019786">
    <property type="entry name" value="Zinc_finger_PHD-type_CS"/>
</dbReference>
<dbReference type="Pfam" id="PF00628">
    <property type="entry name" value="PHD"/>
    <property type="match status" value="1"/>
</dbReference>
<evidence type="ECO:0000259" key="10">
    <source>
        <dbReference type="PROSITE" id="PS50016"/>
    </source>
</evidence>
<dbReference type="GO" id="GO:0005634">
    <property type="term" value="C:nucleus"/>
    <property type="evidence" value="ECO:0007669"/>
    <property type="project" value="UniProtKB-SubCell"/>
</dbReference>
<sequence>MVTRFLWQCADCKMCEVCLSNENEETMLICDACDRAFHMECLSPPVQEVPEGDWFCKGCGYCSSCAGQLTEDEALDPSCFYSNRHRICVACKEKYLRVKRGRSPYRSNTAFDSVYAACSKRNNPNKLCEVCAAPLESDSKGPQKRIVCAVCRIGVHAECSVARQAPDEYICKICSDFIEDFQAETDRSTAAHARHPTLMALENVAT</sequence>
<dbReference type="PANTHER" id="PTHR45888">
    <property type="entry name" value="HL01030P-RELATED"/>
    <property type="match status" value="1"/>
</dbReference>
<proteinExistence type="predicted"/>
<evidence type="ECO:0000256" key="9">
    <source>
        <dbReference type="PROSITE-ProRule" id="PRU00146"/>
    </source>
</evidence>
<dbReference type="InterPro" id="IPR013083">
    <property type="entry name" value="Znf_RING/FYVE/PHD"/>
</dbReference>
<reference evidence="11" key="2">
    <citation type="submission" date="2013-10" db="EMBL/GenBank/DDBJ databases">
        <authorList>
            <person name="Aslett M."/>
        </authorList>
    </citation>
    <scope>NUCLEOTIDE SEQUENCE [LARGE SCALE GENOMIC DNA]</scope>
    <source>
        <strain evidence="11">Houghton</strain>
    </source>
</reference>
<evidence type="ECO:0000256" key="3">
    <source>
        <dbReference type="ARBA" id="ARBA00022737"/>
    </source>
</evidence>
<keyword evidence="7" id="KW-0804">Transcription</keyword>
<dbReference type="VEuPathDB" id="ToxoDB:ETH2_0604000"/>
<keyword evidence="3" id="KW-0677">Repeat</keyword>
<dbReference type="InterPro" id="IPR011011">
    <property type="entry name" value="Znf_FYVE_PHD"/>
</dbReference>
<keyword evidence="5" id="KW-0862">Zinc</keyword>
<evidence type="ECO:0000313" key="11">
    <source>
        <dbReference type="EMBL" id="CDJ38091.1"/>
    </source>
</evidence>
<dbReference type="Gene3D" id="3.30.40.10">
    <property type="entry name" value="Zinc/RING finger domain, C3HC4 (zinc finger)"/>
    <property type="match status" value="1"/>
</dbReference>
<dbReference type="EMBL" id="HG673812">
    <property type="protein sequence ID" value="CDJ38091.1"/>
    <property type="molecule type" value="Genomic_DNA"/>
</dbReference>